<accession>A0AB39AN91</accession>
<reference evidence="2" key="1">
    <citation type="submission" date="2024-07" db="EMBL/GenBank/DDBJ databases">
        <authorList>
            <person name="Jiang Y."/>
            <person name="Qin Q."/>
        </authorList>
    </citation>
    <scope>NUCLEOTIDE SEQUENCE</scope>
    <source>
        <strain evidence="2">SD03</strain>
    </source>
</reference>
<dbReference type="PANTHER" id="PTHR43415:SF3">
    <property type="entry name" value="GNAT-FAMILY ACETYLTRANSFERASE"/>
    <property type="match status" value="1"/>
</dbReference>
<dbReference type="AlphaFoldDB" id="A0AB39AN91"/>
<dbReference type="RefSeq" id="WP_013465579.1">
    <property type="nucleotide sequence ID" value="NZ_CP162514.1"/>
</dbReference>
<feature type="domain" description="N-acetyltransferase" evidence="1">
    <location>
        <begin position="19"/>
        <end position="178"/>
    </location>
</feature>
<name>A0AB39AN91_9GAMM</name>
<dbReference type="PROSITE" id="PS51186">
    <property type="entry name" value="GNAT"/>
    <property type="match status" value="1"/>
</dbReference>
<dbReference type="Pfam" id="PF13302">
    <property type="entry name" value="Acetyltransf_3"/>
    <property type="match status" value="1"/>
</dbReference>
<evidence type="ECO:0000259" key="1">
    <source>
        <dbReference type="PROSITE" id="PS51186"/>
    </source>
</evidence>
<dbReference type="EMBL" id="CP162514">
    <property type="protein sequence ID" value="XDH86787.1"/>
    <property type="molecule type" value="Genomic_DNA"/>
</dbReference>
<sequence length="191" mass="21980">MNQLTIKSHNIQGIFIRSIQLEDVTTKYVSWLNDSKVNQYLETRFHKQDIDSVKNYISLQLNNPLEQLFTIRTSENEHIGNIKIGSINTIHNVAQVSLFIGDKKFWGKGYASQAIRLVSQYSFQKLRLRKLTASAYTSNIGSIKAFLKAGYENECILKEHYILDGKPSDVVFMSLFKKPQDDFIELVVTNK</sequence>
<dbReference type="GO" id="GO:0016747">
    <property type="term" value="F:acyltransferase activity, transferring groups other than amino-acyl groups"/>
    <property type="evidence" value="ECO:0007669"/>
    <property type="project" value="InterPro"/>
</dbReference>
<organism evidence="2">
    <name type="scientific">Pseudoalteromonas sp. SD03</name>
    <dbReference type="NCBI Taxonomy" id="3231719"/>
    <lineage>
        <taxon>Bacteria</taxon>
        <taxon>Pseudomonadati</taxon>
        <taxon>Pseudomonadota</taxon>
        <taxon>Gammaproteobacteria</taxon>
        <taxon>Alteromonadales</taxon>
        <taxon>Pseudoalteromonadaceae</taxon>
        <taxon>Pseudoalteromonas</taxon>
    </lineage>
</organism>
<evidence type="ECO:0000313" key="2">
    <source>
        <dbReference type="EMBL" id="XDH86787.1"/>
    </source>
</evidence>
<dbReference type="SUPFAM" id="SSF55729">
    <property type="entry name" value="Acyl-CoA N-acyltransferases (Nat)"/>
    <property type="match status" value="1"/>
</dbReference>
<dbReference type="InterPro" id="IPR016181">
    <property type="entry name" value="Acyl_CoA_acyltransferase"/>
</dbReference>
<dbReference type="InterPro" id="IPR000182">
    <property type="entry name" value="GNAT_dom"/>
</dbReference>
<proteinExistence type="predicted"/>
<dbReference type="PANTHER" id="PTHR43415">
    <property type="entry name" value="SPERMIDINE N(1)-ACETYLTRANSFERASE"/>
    <property type="match status" value="1"/>
</dbReference>
<gene>
    <name evidence="2" type="ORF">ABZP26_12045</name>
</gene>
<protein>
    <submittedName>
        <fullName evidence="2">GNAT family protein</fullName>
    </submittedName>
</protein>
<dbReference type="Gene3D" id="3.40.630.30">
    <property type="match status" value="1"/>
</dbReference>